<evidence type="ECO:0000256" key="13">
    <source>
        <dbReference type="RuleBase" id="RU361263"/>
    </source>
</evidence>
<dbReference type="PANTHER" id="PTHR48250">
    <property type="entry name" value="CUTINASE 2-RELATED"/>
    <property type="match status" value="1"/>
</dbReference>
<evidence type="ECO:0000256" key="12">
    <source>
        <dbReference type="PIRSR" id="PIRSR611150-2"/>
    </source>
</evidence>
<evidence type="ECO:0000256" key="2">
    <source>
        <dbReference type="ARBA" id="ARBA00007534"/>
    </source>
</evidence>
<dbReference type="EMBL" id="MU032349">
    <property type="protein sequence ID" value="KAF3763112.1"/>
    <property type="molecule type" value="Genomic_DNA"/>
</dbReference>
<dbReference type="Pfam" id="PF01083">
    <property type="entry name" value="Cutinase"/>
    <property type="match status" value="1"/>
</dbReference>
<feature type="active site" evidence="11">
    <location>
        <position position="228"/>
    </location>
</feature>
<dbReference type="InterPro" id="IPR029058">
    <property type="entry name" value="AB_hydrolase_fold"/>
</dbReference>
<evidence type="ECO:0000256" key="10">
    <source>
        <dbReference type="ARBA" id="ARBA00034045"/>
    </source>
</evidence>
<evidence type="ECO:0000256" key="11">
    <source>
        <dbReference type="PIRSR" id="PIRSR611150-1"/>
    </source>
</evidence>
<comment type="subcellular location">
    <subcellularLocation>
        <location evidence="1 13">Secreted</location>
    </subcellularLocation>
</comment>
<dbReference type="GeneID" id="63832432"/>
<dbReference type="GO" id="GO:0050525">
    <property type="term" value="F:cutinase activity"/>
    <property type="evidence" value="ECO:0007669"/>
    <property type="project" value="UniProtKB-UniRule"/>
</dbReference>
<evidence type="ECO:0000256" key="9">
    <source>
        <dbReference type="ARBA" id="ARBA00023157"/>
    </source>
</evidence>
<dbReference type="EC" id="3.1.1.74" evidence="3 13"/>
<accession>A0A9P5CMC3</accession>
<dbReference type="SMART" id="SM01110">
    <property type="entry name" value="Cutinase"/>
    <property type="match status" value="1"/>
</dbReference>
<keyword evidence="8" id="KW-0843">Virulence</keyword>
<dbReference type="GO" id="GO:0016052">
    <property type="term" value="P:carbohydrate catabolic process"/>
    <property type="evidence" value="ECO:0007669"/>
    <property type="project" value="TreeGrafter"/>
</dbReference>
<dbReference type="GO" id="GO:0005576">
    <property type="term" value="C:extracellular region"/>
    <property type="evidence" value="ECO:0007669"/>
    <property type="project" value="UniProtKB-SubCell"/>
</dbReference>
<keyword evidence="9 12" id="KW-1015">Disulfide bond</keyword>
<dbReference type="PROSITE" id="PS00155">
    <property type="entry name" value="CUTINASE_1"/>
    <property type="match status" value="1"/>
</dbReference>
<sequence length="259" mass="26916">MKSLTNVLSLALALSTQASAWAIPSSYASRALSLVPRLDINEILALITELFPVDVTLEDAQGLIEAGDEALALALGYSTTYNDLTDGECADVTLIFARGTDEPGNVGALVGPEFYSALQSALGSTTSIFQGVNDYDASVTQYLEGGSTTAASDMATLVTQAFTQCPDTQVVMSGYSQGAQVVHLAASDLAAATMEKVSAVVTFGDPDSDTAVANIDSSKVLIICHEGDDICDFGDLILLPHLTYAENATAAAAFVVEQL</sequence>
<dbReference type="InterPro" id="IPR011150">
    <property type="entry name" value="Cutinase_monf"/>
</dbReference>
<evidence type="ECO:0000256" key="3">
    <source>
        <dbReference type="ARBA" id="ARBA00013095"/>
    </source>
</evidence>
<dbReference type="Proteomes" id="UP000803844">
    <property type="component" value="Unassembled WGS sequence"/>
</dbReference>
<dbReference type="PRINTS" id="PR00129">
    <property type="entry name" value="CUTINASE"/>
</dbReference>
<keyword evidence="6 13" id="KW-0732">Signal</keyword>
<dbReference type="SMR" id="A0A9P5CMC3"/>
<feature type="disulfide bond" evidence="12">
    <location>
        <begin position="224"/>
        <end position="231"/>
    </location>
</feature>
<evidence type="ECO:0000256" key="4">
    <source>
        <dbReference type="ARBA" id="ARBA00022487"/>
    </source>
</evidence>
<feature type="disulfide bond" evidence="12">
    <location>
        <begin position="89"/>
        <end position="165"/>
    </location>
</feature>
<dbReference type="SUPFAM" id="SSF53474">
    <property type="entry name" value="alpha/beta-Hydrolases"/>
    <property type="match status" value="1"/>
</dbReference>
<comment type="function">
    <text evidence="13">Catalyzes the hydrolysis of complex carboxylic polyesters found in the cell wall of plants. Degrades cutin, a macromolecule that forms the structure of the plant cuticle.</text>
</comment>
<feature type="active site" description="Proton donor/acceptor" evidence="11">
    <location>
        <position position="241"/>
    </location>
</feature>
<gene>
    <name evidence="14" type="ORF">M406DRAFT_108491</name>
</gene>
<feature type="chain" id="PRO_5040535423" description="Cutinase" evidence="13">
    <location>
        <begin position="21"/>
        <end position="259"/>
    </location>
</feature>
<dbReference type="RefSeq" id="XP_040774091.1">
    <property type="nucleotide sequence ID" value="XM_040915303.1"/>
</dbReference>
<dbReference type="InterPro" id="IPR000675">
    <property type="entry name" value="Cutinase/axe"/>
</dbReference>
<evidence type="ECO:0000256" key="6">
    <source>
        <dbReference type="ARBA" id="ARBA00022729"/>
    </source>
</evidence>
<evidence type="ECO:0000256" key="7">
    <source>
        <dbReference type="ARBA" id="ARBA00022801"/>
    </source>
</evidence>
<feature type="signal peptide" evidence="13">
    <location>
        <begin position="1"/>
        <end position="20"/>
    </location>
</feature>
<dbReference type="AlphaFoldDB" id="A0A9P5CMC3"/>
<keyword evidence="7 13" id="KW-0378">Hydrolase</keyword>
<reference evidence="14" key="1">
    <citation type="journal article" date="2020" name="Phytopathology">
        <title>Genome sequence of the chestnut blight fungus Cryphonectria parasitica EP155: A fundamental resource for an archetypical invasive plant pathogen.</title>
        <authorList>
            <person name="Crouch J.A."/>
            <person name="Dawe A."/>
            <person name="Aerts A."/>
            <person name="Barry K."/>
            <person name="Churchill A.C.L."/>
            <person name="Grimwood J."/>
            <person name="Hillman B."/>
            <person name="Milgroom M.G."/>
            <person name="Pangilinan J."/>
            <person name="Smith M."/>
            <person name="Salamov A."/>
            <person name="Schmutz J."/>
            <person name="Yadav J."/>
            <person name="Grigoriev I.V."/>
            <person name="Nuss D."/>
        </authorList>
    </citation>
    <scope>NUCLEOTIDE SEQUENCE</scope>
    <source>
        <strain evidence="14">EP155</strain>
    </source>
</reference>
<name>A0A9P5CMC3_CRYP1</name>
<comment type="similarity">
    <text evidence="2 13">Belongs to the cutinase family.</text>
</comment>
<comment type="caution">
    <text evidence="14">The sequence shown here is derived from an EMBL/GenBank/DDBJ whole genome shotgun (WGS) entry which is preliminary data.</text>
</comment>
<dbReference type="OrthoDB" id="2975078at2759"/>
<organism evidence="14 15">
    <name type="scientific">Cryphonectria parasitica (strain ATCC 38755 / EP155)</name>
    <dbReference type="NCBI Taxonomy" id="660469"/>
    <lineage>
        <taxon>Eukaryota</taxon>
        <taxon>Fungi</taxon>
        <taxon>Dikarya</taxon>
        <taxon>Ascomycota</taxon>
        <taxon>Pezizomycotina</taxon>
        <taxon>Sordariomycetes</taxon>
        <taxon>Sordariomycetidae</taxon>
        <taxon>Diaporthales</taxon>
        <taxon>Cryphonectriaceae</taxon>
        <taxon>Cryphonectria-Endothia species complex</taxon>
        <taxon>Cryphonectria</taxon>
    </lineage>
</organism>
<evidence type="ECO:0000256" key="8">
    <source>
        <dbReference type="ARBA" id="ARBA00023026"/>
    </source>
</evidence>
<proteinExistence type="inferred from homology"/>
<dbReference type="PANTHER" id="PTHR48250:SF3">
    <property type="entry name" value="CUTINASE 1-RELATED"/>
    <property type="match status" value="1"/>
</dbReference>
<evidence type="ECO:0000313" key="14">
    <source>
        <dbReference type="EMBL" id="KAF3763112.1"/>
    </source>
</evidence>
<dbReference type="InterPro" id="IPR043580">
    <property type="entry name" value="CUTINASE_1"/>
</dbReference>
<dbReference type="Gene3D" id="3.40.50.1820">
    <property type="entry name" value="alpha/beta hydrolase"/>
    <property type="match status" value="1"/>
</dbReference>
<protein>
    <recommendedName>
        <fullName evidence="3 13">Cutinase</fullName>
        <ecNumber evidence="3 13">3.1.1.74</ecNumber>
    </recommendedName>
</protein>
<keyword evidence="5 13" id="KW-0964">Secreted</keyword>
<evidence type="ECO:0000256" key="5">
    <source>
        <dbReference type="ARBA" id="ARBA00022525"/>
    </source>
</evidence>
<evidence type="ECO:0000256" key="1">
    <source>
        <dbReference type="ARBA" id="ARBA00004613"/>
    </source>
</evidence>
<comment type="catalytic activity">
    <reaction evidence="10 13">
        <text>cutin + H2O = cutin monomers.</text>
        <dbReference type="EC" id="3.1.1.74"/>
    </reaction>
</comment>
<feature type="active site" description="Nucleophile" evidence="11">
    <location>
        <position position="176"/>
    </location>
</feature>
<keyword evidence="15" id="KW-1185">Reference proteome</keyword>
<evidence type="ECO:0000313" key="15">
    <source>
        <dbReference type="Proteomes" id="UP000803844"/>
    </source>
</evidence>
<keyword evidence="4 13" id="KW-0719">Serine esterase</keyword>